<protein>
    <submittedName>
        <fullName evidence="1">Uncharacterized protein</fullName>
    </submittedName>
</protein>
<organism evidence="1 2">
    <name type="scientific">Leisingera caerulea</name>
    <name type="common">Phaeobacter caeruleus</name>
    <dbReference type="NCBI Taxonomy" id="506591"/>
    <lineage>
        <taxon>Bacteria</taxon>
        <taxon>Pseudomonadati</taxon>
        <taxon>Pseudomonadota</taxon>
        <taxon>Alphaproteobacteria</taxon>
        <taxon>Rhodobacterales</taxon>
        <taxon>Roseobacteraceae</taxon>
        <taxon>Leisingera</taxon>
    </lineage>
</organism>
<dbReference type="RefSeq" id="WP_375544159.1">
    <property type="nucleotide sequence ID" value="NZ_CP081078.1"/>
</dbReference>
<proteinExistence type="predicted"/>
<dbReference type="InterPro" id="IPR045384">
    <property type="entry name" value="DUF6527"/>
</dbReference>
<name>A0ABY5WSM8_LEICA</name>
<evidence type="ECO:0000313" key="2">
    <source>
        <dbReference type="Proteomes" id="UP001058184"/>
    </source>
</evidence>
<keyword evidence="2" id="KW-1185">Reference proteome</keyword>
<dbReference type="Proteomes" id="UP001058184">
    <property type="component" value="Chromosome"/>
</dbReference>
<reference evidence="1" key="1">
    <citation type="submission" date="2021-08" db="EMBL/GenBank/DDBJ databases">
        <authorList>
            <person name="Nwanade C."/>
            <person name="Wang M."/>
            <person name="Masoudi A."/>
            <person name="Yu Z."/>
            <person name="Liu J."/>
        </authorList>
    </citation>
    <scope>NUCLEOTIDE SEQUENCE</scope>
    <source>
        <strain evidence="1">S141</strain>
    </source>
</reference>
<dbReference type="EMBL" id="CP081078">
    <property type="protein sequence ID" value="UWQ57287.1"/>
    <property type="molecule type" value="Genomic_DNA"/>
</dbReference>
<evidence type="ECO:0000313" key="1">
    <source>
        <dbReference type="EMBL" id="UWQ57287.1"/>
    </source>
</evidence>
<accession>A0ABY5WSM8</accession>
<dbReference type="Pfam" id="PF20137">
    <property type="entry name" value="BubE"/>
    <property type="match status" value="1"/>
</dbReference>
<gene>
    <name evidence="1" type="ORF">K3722_12210</name>
</gene>
<sequence>MKFGFWLRSLWQSCGPKRRLIIIDGDTPPSPIPSRHVYLCRDDGDDWSVAMRCPCGCGDDLELMLLPDVKPNWSLKSQEKEPPTLRPSIWRKSGCKSHFWLRDGHIHWC</sequence>